<evidence type="ECO:0000313" key="1">
    <source>
        <dbReference type="EMBL" id="MBX72285.1"/>
    </source>
</evidence>
<sequence>MVPSYQFFSIFFSIQFFFYVF</sequence>
<dbReference type="AlphaFoldDB" id="A0A2P2QZ86"/>
<dbReference type="EMBL" id="GGEC01091801">
    <property type="protein sequence ID" value="MBX72285.1"/>
    <property type="molecule type" value="Transcribed_RNA"/>
</dbReference>
<protein>
    <submittedName>
        <fullName evidence="1">Uncharacterized protein</fullName>
    </submittedName>
</protein>
<organism evidence="1">
    <name type="scientific">Rhizophora mucronata</name>
    <name type="common">Asiatic mangrove</name>
    <dbReference type="NCBI Taxonomy" id="61149"/>
    <lineage>
        <taxon>Eukaryota</taxon>
        <taxon>Viridiplantae</taxon>
        <taxon>Streptophyta</taxon>
        <taxon>Embryophyta</taxon>
        <taxon>Tracheophyta</taxon>
        <taxon>Spermatophyta</taxon>
        <taxon>Magnoliopsida</taxon>
        <taxon>eudicotyledons</taxon>
        <taxon>Gunneridae</taxon>
        <taxon>Pentapetalae</taxon>
        <taxon>rosids</taxon>
        <taxon>fabids</taxon>
        <taxon>Malpighiales</taxon>
        <taxon>Rhizophoraceae</taxon>
        <taxon>Rhizophora</taxon>
    </lineage>
</organism>
<proteinExistence type="predicted"/>
<reference evidence="1" key="1">
    <citation type="submission" date="2018-02" db="EMBL/GenBank/DDBJ databases">
        <title>Rhizophora mucronata_Transcriptome.</title>
        <authorList>
            <person name="Meera S.P."/>
            <person name="Sreeshan A."/>
            <person name="Augustine A."/>
        </authorList>
    </citation>
    <scope>NUCLEOTIDE SEQUENCE</scope>
    <source>
        <tissue evidence="1">Leaf</tissue>
    </source>
</reference>
<accession>A0A2P2QZ86</accession>
<name>A0A2P2QZ86_RHIMU</name>